<evidence type="ECO:0000313" key="3">
    <source>
        <dbReference type="Proteomes" id="UP000772434"/>
    </source>
</evidence>
<feature type="region of interest" description="Disordered" evidence="1">
    <location>
        <begin position="1"/>
        <end position="39"/>
    </location>
</feature>
<keyword evidence="3" id="KW-1185">Reference proteome</keyword>
<name>A0A9P5UCF3_9AGAR</name>
<protein>
    <submittedName>
        <fullName evidence="2">Uncharacterized protein</fullName>
    </submittedName>
</protein>
<gene>
    <name evidence="2" type="ORF">BDP27DRAFT_1358838</name>
</gene>
<dbReference type="Proteomes" id="UP000772434">
    <property type="component" value="Unassembled WGS sequence"/>
</dbReference>
<reference evidence="2" key="1">
    <citation type="submission" date="2020-11" db="EMBL/GenBank/DDBJ databases">
        <authorList>
            <consortium name="DOE Joint Genome Institute"/>
            <person name="Ahrendt S."/>
            <person name="Riley R."/>
            <person name="Andreopoulos W."/>
            <person name="Labutti K."/>
            <person name="Pangilinan J."/>
            <person name="Ruiz-Duenas F.J."/>
            <person name="Barrasa J.M."/>
            <person name="Sanchez-Garcia M."/>
            <person name="Camarero S."/>
            <person name="Miyauchi S."/>
            <person name="Serrano A."/>
            <person name="Linde D."/>
            <person name="Babiker R."/>
            <person name="Drula E."/>
            <person name="Ayuso-Fernandez I."/>
            <person name="Pacheco R."/>
            <person name="Padilla G."/>
            <person name="Ferreira P."/>
            <person name="Barriuso J."/>
            <person name="Kellner H."/>
            <person name="Castanera R."/>
            <person name="Alfaro M."/>
            <person name="Ramirez L."/>
            <person name="Pisabarro A.G."/>
            <person name="Kuo A."/>
            <person name="Tritt A."/>
            <person name="Lipzen A."/>
            <person name="He G."/>
            <person name="Yan M."/>
            <person name="Ng V."/>
            <person name="Cullen D."/>
            <person name="Martin F."/>
            <person name="Rosso M.-N."/>
            <person name="Henrissat B."/>
            <person name="Hibbett D."/>
            <person name="Martinez A.T."/>
            <person name="Grigoriev I.V."/>
        </authorList>
    </citation>
    <scope>NUCLEOTIDE SEQUENCE</scope>
    <source>
        <strain evidence="2">AH 40177</strain>
    </source>
</reference>
<organism evidence="2 3">
    <name type="scientific">Rhodocollybia butyracea</name>
    <dbReference type="NCBI Taxonomy" id="206335"/>
    <lineage>
        <taxon>Eukaryota</taxon>
        <taxon>Fungi</taxon>
        <taxon>Dikarya</taxon>
        <taxon>Basidiomycota</taxon>
        <taxon>Agaricomycotina</taxon>
        <taxon>Agaricomycetes</taxon>
        <taxon>Agaricomycetidae</taxon>
        <taxon>Agaricales</taxon>
        <taxon>Marasmiineae</taxon>
        <taxon>Omphalotaceae</taxon>
        <taxon>Rhodocollybia</taxon>
    </lineage>
</organism>
<comment type="caution">
    <text evidence="2">The sequence shown here is derived from an EMBL/GenBank/DDBJ whole genome shotgun (WGS) entry which is preliminary data.</text>
</comment>
<accession>A0A9P5UCF3</accession>
<dbReference type="AlphaFoldDB" id="A0A9P5UCF3"/>
<proteinExistence type="predicted"/>
<sequence>MSHNRTAGSAPPHYLQGLSDRRRLQGQKRGRAQTAGSVPPCYKLDLQREEQRGRYTPRYTRTEVEKEIIIMMYSNSLWYFKTGPRNLSGAEGALGREAMPCPTSTGMIVLAPLGVQLEESLDLGDDLMLALSAELELELAVNGSKSAMLSVMMTVVYLIVPGTSGDCLESKFKTQPYQDAAVFGEKLCANL</sequence>
<evidence type="ECO:0000313" key="2">
    <source>
        <dbReference type="EMBL" id="KAF9075075.1"/>
    </source>
</evidence>
<evidence type="ECO:0000256" key="1">
    <source>
        <dbReference type="SAM" id="MobiDB-lite"/>
    </source>
</evidence>
<dbReference type="EMBL" id="JADNRY010000010">
    <property type="protein sequence ID" value="KAF9075075.1"/>
    <property type="molecule type" value="Genomic_DNA"/>
</dbReference>